<dbReference type="GO" id="GO:0009251">
    <property type="term" value="P:glucan catabolic process"/>
    <property type="evidence" value="ECO:0007669"/>
    <property type="project" value="TreeGrafter"/>
</dbReference>
<organism evidence="9 10">
    <name type="scientific">Devosia lucknowensis</name>
    <dbReference type="NCBI Taxonomy" id="1096929"/>
    <lineage>
        <taxon>Bacteria</taxon>
        <taxon>Pseudomonadati</taxon>
        <taxon>Pseudomonadota</taxon>
        <taxon>Alphaproteobacteria</taxon>
        <taxon>Hyphomicrobiales</taxon>
        <taxon>Devosiaceae</taxon>
        <taxon>Devosia</taxon>
    </lineage>
</organism>
<dbReference type="PROSITE" id="PS00775">
    <property type="entry name" value="GLYCOSYL_HYDROL_F3"/>
    <property type="match status" value="1"/>
</dbReference>
<dbReference type="Pfam" id="PF14310">
    <property type="entry name" value="Fn3-like"/>
    <property type="match status" value="1"/>
</dbReference>
<reference evidence="10" key="1">
    <citation type="submission" date="2017-04" db="EMBL/GenBank/DDBJ databases">
        <authorList>
            <person name="Varghese N."/>
            <person name="Submissions S."/>
        </authorList>
    </citation>
    <scope>NUCLEOTIDE SEQUENCE [LARGE SCALE GENOMIC DNA]</scope>
</reference>
<evidence type="ECO:0000256" key="4">
    <source>
        <dbReference type="ARBA" id="ARBA00031448"/>
    </source>
</evidence>
<dbReference type="InterPro" id="IPR036881">
    <property type="entry name" value="Glyco_hydro_3_C_sf"/>
</dbReference>
<proteinExistence type="inferred from homology"/>
<evidence type="ECO:0000256" key="7">
    <source>
        <dbReference type="RuleBase" id="RU361161"/>
    </source>
</evidence>
<evidence type="ECO:0000256" key="6">
    <source>
        <dbReference type="ARBA" id="ARBA00032594"/>
    </source>
</evidence>
<dbReference type="FunFam" id="2.60.40.10:FF:000495">
    <property type="entry name" value="Periplasmic beta-glucosidase"/>
    <property type="match status" value="1"/>
</dbReference>
<dbReference type="AlphaFoldDB" id="A0A1Y6FMN3"/>
<dbReference type="Pfam" id="PF00933">
    <property type="entry name" value="Glyco_hydro_3"/>
    <property type="match status" value="1"/>
</dbReference>
<dbReference type="InterPro" id="IPR011658">
    <property type="entry name" value="PA14_dom"/>
</dbReference>
<dbReference type="InterPro" id="IPR002772">
    <property type="entry name" value="Glyco_hydro_3_C"/>
</dbReference>
<comment type="similarity">
    <text evidence="1 7">Belongs to the glycosyl hydrolase 3 family.</text>
</comment>
<dbReference type="SUPFAM" id="SSF52279">
    <property type="entry name" value="Beta-D-glucan exohydrolase, C-terminal domain"/>
    <property type="match status" value="1"/>
</dbReference>
<dbReference type="InterPro" id="IPR037524">
    <property type="entry name" value="PA14/GLEYA"/>
</dbReference>
<evidence type="ECO:0000256" key="1">
    <source>
        <dbReference type="ARBA" id="ARBA00005336"/>
    </source>
</evidence>
<dbReference type="Gene3D" id="3.40.50.1700">
    <property type="entry name" value="Glycoside hydrolase family 3 C-terminal domain"/>
    <property type="match status" value="1"/>
</dbReference>
<feature type="domain" description="PA14" evidence="8">
    <location>
        <begin position="387"/>
        <end position="538"/>
    </location>
</feature>
<dbReference type="InterPro" id="IPR036962">
    <property type="entry name" value="Glyco_hydro_3_N_sf"/>
</dbReference>
<dbReference type="SMART" id="SM01217">
    <property type="entry name" value="Fn3_like"/>
    <property type="match status" value="1"/>
</dbReference>
<keyword evidence="2 7" id="KW-0378">Hydrolase</keyword>
<evidence type="ECO:0000259" key="8">
    <source>
        <dbReference type="PROSITE" id="PS51820"/>
    </source>
</evidence>
<accession>A0A1Y6FMN3</accession>
<keyword evidence="10" id="KW-1185">Reference proteome</keyword>
<evidence type="ECO:0000313" key="10">
    <source>
        <dbReference type="Proteomes" id="UP000194474"/>
    </source>
</evidence>
<dbReference type="SMART" id="SM00758">
    <property type="entry name" value="PA14"/>
    <property type="match status" value="1"/>
</dbReference>
<gene>
    <name evidence="9" type="ORF">SAMN06295905_2276</name>
</gene>
<evidence type="ECO:0000313" key="9">
    <source>
        <dbReference type="EMBL" id="SMQ73663.1"/>
    </source>
</evidence>
<dbReference type="Pfam" id="PF07691">
    <property type="entry name" value="PA14"/>
    <property type="match status" value="1"/>
</dbReference>
<dbReference type="Pfam" id="PF01915">
    <property type="entry name" value="Glyco_hydro_3_C"/>
    <property type="match status" value="1"/>
</dbReference>
<dbReference type="SUPFAM" id="SSF56988">
    <property type="entry name" value="Anthrax protective antigen"/>
    <property type="match status" value="1"/>
</dbReference>
<dbReference type="InterPro" id="IPR001764">
    <property type="entry name" value="Glyco_hydro_3_N"/>
</dbReference>
<dbReference type="InterPro" id="IPR026891">
    <property type="entry name" value="Fn3-like"/>
</dbReference>
<evidence type="ECO:0000256" key="2">
    <source>
        <dbReference type="ARBA" id="ARBA00022801"/>
    </source>
</evidence>
<dbReference type="Gene3D" id="2.60.120.260">
    <property type="entry name" value="Galactose-binding domain-like"/>
    <property type="match status" value="1"/>
</dbReference>
<keyword evidence="3 7" id="KW-0326">Glycosidase</keyword>
<dbReference type="PANTHER" id="PTHR42715">
    <property type="entry name" value="BETA-GLUCOSIDASE"/>
    <property type="match status" value="1"/>
</dbReference>
<dbReference type="PRINTS" id="PR00133">
    <property type="entry name" value="GLHYDRLASE3"/>
</dbReference>
<dbReference type="InterPro" id="IPR013783">
    <property type="entry name" value="Ig-like_fold"/>
</dbReference>
<dbReference type="SUPFAM" id="SSF51445">
    <property type="entry name" value="(Trans)glycosidases"/>
    <property type="match status" value="1"/>
</dbReference>
<dbReference type="PANTHER" id="PTHR42715:SF3">
    <property type="entry name" value="BETA-GLUCOSIDASE B-RELATED"/>
    <property type="match status" value="1"/>
</dbReference>
<dbReference type="Gene3D" id="2.60.40.10">
    <property type="entry name" value="Immunoglobulins"/>
    <property type="match status" value="1"/>
</dbReference>
<dbReference type="RefSeq" id="WP_086470923.1">
    <property type="nucleotide sequence ID" value="NZ_FXWK01000001.1"/>
</dbReference>
<sequence length="819" mass="88135">MTATRIRQLLEQMTLEEKVAILSGEDFWSVPSIERLGIGKLRVSDGPNGARGGGSLVGGVKSASFPVGIAIGSTWNVELAREIGTALADEVKSKGAHMLLAPTVNIHRSVTNGRNFECYSEDPLLSAELAVAYIGGLQDQGIGATIKHFVGNESEIERTTISSEIDERSLREIYLIPFEWAVKKAGTWGIMSSYNRLNGTFTSEHNWLLGTVLRDEWGYDGIVMSDWFGSHSTSETVNAGLDLEMPGPPRDRGQKLVDAVNAGSVTVETLDDRVLAMMRLMERVGSLDDHRPHQERADDRPEHRALIRRAGAEAAVLLKNDGVLPLAGEGKIAVIGPNAKTAQIMGGGSAQLNAHYRVSPWQGLVSALGEGRLNYAKGCTNDRFQPVLRGEFAVDYFDNLTLSGEPVYRGSIEDAQTFWIGQVAEGKVDALNFSARVRGTFTPEASGVHKVGIYSAGFAKVFVDGKLIADAWSNWTKGRTFFEEGCDEVVGEIMLEAGRAHEVMIEFCTKDFSTLGLAAFACGIGLPLGDEAIADAVAAARGAETALVFIGRNGEWDTEGSDLPGIVLPGRQNELVEAIAAVNPCTVVVLQSGGPVEMPWAGKVAAVVSAWYPGQEAGNAIADVLTGAAEPGGRLPQTFPVRWADNPAHSQDREVYPGLEGKVRYEEGIFVGYRHYDKVGMAPLYPFGFGLGYTSFTLSDLKADDSRFEADGTVTVTLTVANTGKRAGSTVVQLYVSDTEASAQRPEKELKAFSKLKLDAGESRSVELSLDARSFAFFDSEKKCWVVEAGDFVLHAGQSSADLPLSATVRRESSMTLPV</sequence>
<dbReference type="InterPro" id="IPR017853">
    <property type="entry name" value="GH"/>
</dbReference>
<dbReference type="OrthoDB" id="9781691at2"/>
<dbReference type="InterPro" id="IPR019800">
    <property type="entry name" value="Glyco_hydro_3_AS"/>
</dbReference>
<dbReference type="Gene3D" id="3.20.20.300">
    <property type="entry name" value="Glycoside hydrolase, family 3, N-terminal domain"/>
    <property type="match status" value="1"/>
</dbReference>
<name>A0A1Y6FMN3_9HYPH</name>
<protein>
    <recommendedName>
        <fullName evidence="6">Beta-D-glucoside glucohydrolase</fullName>
    </recommendedName>
    <alternativeName>
        <fullName evidence="4">Cellobiase</fullName>
    </alternativeName>
    <alternativeName>
        <fullName evidence="5">Gentiobiase</fullName>
    </alternativeName>
</protein>
<dbReference type="Proteomes" id="UP000194474">
    <property type="component" value="Unassembled WGS sequence"/>
</dbReference>
<evidence type="ECO:0000256" key="5">
    <source>
        <dbReference type="ARBA" id="ARBA00032194"/>
    </source>
</evidence>
<dbReference type="GO" id="GO:0008422">
    <property type="term" value="F:beta-glucosidase activity"/>
    <property type="evidence" value="ECO:0007669"/>
    <property type="project" value="UniProtKB-ARBA"/>
</dbReference>
<evidence type="ECO:0000256" key="3">
    <source>
        <dbReference type="ARBA" id="ARBA00023295"/>
    </source>
</evidence>
<dbReference type="InterPro" id="IPR050288">
    <property type="entry name" value="Cellulose_deg_GH3"/>
</dbReference>
<dbReference type="EMBL" id="FXWK01000001">
    <property type="protein sequence ID" value="SMQ73663.1"/>
    <property type="molecule type" value="Genomic_DNA"/>
</dbReference>
<dbReference type="PROSITE" id="PS51820">
    <property type="entry name" value="PA14"/>
    <property type="match status" value="1"/>
</dbReference>